<comment type="caution">
    <text evidence="1">The sequence shown here is derived from an EMBL/GenBank/DDBJ whole genome shotgun (WGS) entry which is preliminary data.</text>
</comment>
<accession>A0ABS5YG59</accession>
<dbReference type="SUPFAM" id="SSF51679">
    <property type="entry name" value="Bacterial luciferase-like"/>
    <property type="match status" value="1"/>
</dbReference>
<reference evidence="1 2" key="1">
    <citation type="submission" date="2021-06" db="EMBL/GenBank/DDBJ databases">
        <title>Actinoplanes lichenicola sp. nov., and Actinoplanes ovalisporus sp. nov., isolated from lichen in Thailand.</title>
        <authorList>
            <person name="Saeng-In P."/>
            <person name="Kanchanasin P."/>
            <person name="Yuki M."/>
            <person name="Kudo T."/>
            <person name="Ohkuma M."/>
            <person name="Phongsopitanun W."/>
            <person name="Tanasupawat S."/>
        </authorList>
    </citation>
    <scope>NUCLEOTIDE SEQUENCE [LARGE SCALE GENOMIC DNA]</scope>
    <source>
        <strain evidence="1 2">NBRC 110975</strain>
    </source>
</reference>
<gene>
    <name evidence="1" type="ORF">KOI35_03020</name>
</gene>
<evidence type="ECO:0000313" key="1">
    <source>
        <dbReference type="EMBL" id="MBU2662474.1"/>
    </source>
</evidence>
<protein>
    <submittedName>
        <fullName evidence="1">Uncharacterized protein</fullName>
    </submittedName>
</protein>
<proteinExistence type="predicted"/>
<dbReference type="Proteomes" id="UP001519654">
    <property type="component" value="Unassembled WGS sequence"/>
</dbReference>
<dbReference type="InterPro" id="IPR036661">
    <property type="entry name" value="Luciferase-like_sf"/>
</dbReference>
<keyword evidence="2" id="KW-1185">Reference proteome</keyword>
<sequence>MATAENRAAPTITIGAAGALGSGPGRPSAEEMAANIFRAYGKSKNLAGQLPIVGSAHQAAEWFAADADAGATHLVIGLAGAGWREQCEVLAEARERD</sequence>
<dbReference type="EMBL" id="JAHKKG010000001">
    <property type="protein sequence ID" value="MBU2662474.1"/>
    <property type="molecule type" value="Genomic_DNA"/>
</dbReference>
<name>A0ABS5YG59_9ACTN</name>
<organism evidence="1 2">
    <name type="scientific">Paractinoplanes bogorensis</name>
    <dbReference type="NCBI Taxonomy" id="1610840"/>
    <lineage>
        <taxon>Bacteria</taxon>
        <taxon>Bacillati</taxon>
        <taxon>Actinomycetota</taxon>
        <taxon>Actinomycetes</taxon>
        <taxon>Micromonosporales</taxon>
        <taxon>Micromonosporaceae</taxon>
        <taxon>Paractinoplanes</taxon>
    </lineage>
</organism>
<dbReference type="RefSeq" id="WP_215784420.1">
    <property type="nucleotide sequence ID" value="NZ_JAHKKG010000001.1"/>
</dbReference>
<evidence type="ECO:0000313" key="2">
    <source>
        <dbReference type="Proteomes" id="UP001519654"/>
    </source>
</evidence>